<reference evidence="7" key="1">
    <citation type="journal article" date="2023" name="IMA Fungus">
        <title>Comparative genomic study of the Penicillium genus elucidates a diverse pangenome and 15 lateral gene transfer events.</title>
        <authorList>
            <person name="Petersen C."/>
            <person name="Sorensen T."/>
            <person name="Nielsen M.R."/>
            <person name="Sondergaard T.E."/>
            <person name="Sorensen J.L."/>
            <person name="Fitzpatrick D.A."/>
            <person name="Frisvad J.C."/>
            <person name="Nielsen K.L."/>
        </authorList>
    </citation>
    <scope>NUCLEOTIDE SEQUENCE</scope>
    <source>
        <strain evidence="7">IBT 15450</strain>
    </source>
</reference>
<name>A0AAD6N8H4_PENCN</name>
<dbReference type="GO" id="GO:0008115">
    <property type="term" value="F:sarcosine oxidase activity"/>
    <property type="evidence" value="ECO:0007669"/>
    <property type="project" value="TreeGrafter"/>
</dbReference>
<dbReference type="InterPro" id="IPR006076">
    <property type="entry name" value="FAD-dep_OxRdtase"/>
</dbReference>
<comment type="caution">
    <text evidence="7">The sequence shown here is derived from an EMBL/GenBank/DDBJ whole genome shotgun (WGS) entry which is preliminary data.</text>
</comment>
<proteinExistence type="inferred from homology"/>
<dbReference type="SUPFAM" id="SSF51905">
    <property type="entry name" value="FAD/NAD(P)-binding domain"/>
    <property type="match status" value="1"/>
</dbReference>
<dbReference type="InterPro" id="IPR045170">
    <property type="entry name" value="MTOX"/>
</dbReference>
<evidence type="ECO:0000313" key="7">
    <source>
        <dbReference type="EMBL" id="KAJ6038597.1"/>
    </source>
</evidence>
<keyword evidence="5" id="KW-0560">Oxidoreductase</keyword>
<sequence>MPKICGHDVIVGGGLLGASIVRALKIGSPNDHIVWFTGTERKTASTDHNKIIRTLYPDELYVRLAQDGMNHWQDHECFHQIGWVAGVRKWAQSKRKSPSDIKISIEEYQSMVGSDEAPRLSETEELWHSRTVGYADTAYALRLVKDEVKALGVEVREVDVRRILTDDDGSCRGVEVDAEVPYEMLADKVIVSVGPWIPQLLEASKIPFPDGILRIIGLVVGILRLTHTDMKTLNMDMPMSVGDEGKVKALDFFCARLQPLGEVIVSKRHNLLKLTTPRTFEVESMNKLHDHPMARDASANIAVLHKWFPQFENRDIESWVCP</sequence>
<evidence type="ECO:0000313" key="8">
    <source>
        <dbReference type="Proteomes" id="UP001219568"/>
    </source>
</evidence>
<protein>
    <recommendedName>
        <fullName evidence="6">FAD dependent oxidoreductase domain-containing protein</fullName>
    </recommendedName>
</protein>
<keyword evidence="8" id="KW-1185">Reference proteome</keyword>
<evidence type="ECO:0000256" key="2">
    <source>
        <dbReference type="ARBA" id="ARBA00010989"/>
    </source>
</evidence>
<evidence type="ECO:0000256" key="1">
    <source>
        <dbReference type="ARBA" id="ARBA00001974"/>
    </source>
</evidence>
<feature type="domain" description="FAD dependent oxidoreductase" evidence="6">
    <location>
        <begin position="9"/>
        <end position="321"/>
    </location>
</feature>
<dbReference type="Pfam" id="PF01266">
    <property type="entry name" value="DAO"/>
    <property type="match status" value="1"/>
</dbReference>
<comment type="similarity">
    <text evidence="2">Belongs to the MSOX/MTOX family.</text>
</comment>
<dbReference type="Gene3D" id="3.50.50.60">
    <property type="entry name" value="FAD/NAD(P)-binding domain"/>
    <property type="match status" value="1"/>
</dbReference>
<evidence type="ECO:0000256" key="3">
    <source>
        <dbReference type="ARBA" id="ARBA00022630"/>
    </source>
</evidence>
<dbReference type="PANTHER" id="PTHR10961">
    <property type="entry name" value="PEROXISOMAL SARCOSINE OXIDASE"/>
    <property type="match status" value="1"/>
</dbReference>
<keyword evidence="4" id="KW-0274">FAD</keyword>
<keyword evidence="3" id="KW-0285">Flavoprotein</keyword>
<dbReference type="Proteomes" id="UP001219568">
    <property type="component" value="Unassembled WGS sequence"/>
</dbReference>
<dbReference type="Gene3D" id="3.30.9.10">
    <property type="entry name" value="D-Amino Acid Oxidase, subunit A, domain 2"/>
    <property type="match status" value="1"/>
</dbReference>
<evidence type="ECO:0000256" key="5">
    <source>
        <dbReference type="ARBA" id="ARBA00023002"/>
    </source>
</evidence>
<dbReference type="GO" id="GO:0050660">
    <property type="term" value="F:flavin adenine dinucleotide binding"/>
    <property type="evidence" value="ECO:0007669"/>
    <property type="project" value="InterPro"/>
</dbReference>
<gene>
    <name evidence="7" type="ORF">N7460_007314</name>
</gene>
<evidence type="ECO:0000259" key="6">
    <source>
        <dbReference type="Pfam" id="PF01266"/>
    </source>
</evidence>
<evidence type="ECO:0000256" key="4">
    <source>
        <dbReference type="ARBA" id="ARBA00022827"/>
    </source>
</evidence>
<organism evidence="7 8">
    <name type="scientific">Penicillium canescens</name>
    <dbReference type="NCBI Taxonomy" id="5083"/>
    <lineage>
        <taxon>Eukaryota</taxon>
        <taxon>Fungi</taxon>
        <taxon>Dikarya</taxon>
        <taxon>Ascomycota</taxon>
        <taxon>Pezizomycotina</taxon>
        <taxon>Eurotiomycetes</taxon>
        <taxon>Eurotiomycetidae</taxon>
        <taxon>Eurotiales</taxon>
        <taxon>Aspergillaceae</taxon>
        <taxon>Penicillium</taxon>
    </lineage>
</organism>
<reference evidence="7" key="2">
    <citation type="submission" date="2023-01" db="EMBL/GenBank/DDBJ databases">
        <authorList>
            <person name="Petersen C."/>
        </authorList>
    </citation>
    <scope>NUCLEOTIDE SEQUENCE</scope>
    <source>
        <strain evidence="7">IBT 15450</strain>
    </source>
</reference>
<dbReference type="EMBL" id="JAQJZL010000008">
    <property type="protein sequence ID" value="KAJ6038597.1"/>
    <property type="molecule type" value="Genomic_DNA"/>
</dbReference>
<dbReference type="PANTHER" id="PTHR10961:SF46">
    <property type="entry name" value="PEROXISOMAL SARCOSINE OXIDASE"/>
    <property type="match status" value="1"/>
</dbReference>
<comment type="cofactor">
    <cofactor evidence="1">
        <name>FAD</name>
        <dbReference type="ChEBI" id="CHEBI:57692"/>
    </cofactor>
</comment>
<accession>A0AAD6N8H4</accession>
<dbReference type="AlphaFoldDB" id="A0AAD6N8H4"/>
<dbReference type="InterPro" id="IPR036188">
    <property type="entry name" value="FAD/NAD-bd_sf"/>
</dbReference>